<dbReference type="Pfam" id="PF02826">
    <property type="entry name" value="2-Hacid_dh_C"/>
    <property type="match status" value="1"/>
</dbReference>
<comment type="caution">
    <text evidence="4">The sequence shown here is derived from an EMBL/GenBank/DDBJ whole genome shotgun (WGS) entry which is preliminary data.</text>
</comment>
<dbReference type="InterPro" id="IPR006140">
    <property type="entry name" value="D-isomer_DH_NAD-bd"/>
</dbReference>
<evidence type="ECO:0000313" key="5">
    <source>
        <dbReference type="Proteomes" id="UP000694660"/>
    </source>
</evidence>
<proteinExistence type="predicted"/>
<evidence type="ECO:0000259" key="3">
    <source>
        <dbReference type="Pfam" id="PF02826"/>
    </source>
</evidence>
<accession>A0A944DMY3</accession>
<dbReference type="CDD" id="cd12164">
    <property type="entry name" value="GDH_like_2"/>
    <property type="match status" value="1"/>
</dbReference>
<dbReference type="AlphaFoldDB" id="A0A944DMY3"/>
<dbReference type="RefSeq" id="WP_214361352.1">
    <property type="nucleotide sequence ID" value="NZ_JAEKFT010000010.1"/>
</dbReference>
<feature type="domain" description="D-isomer specific 2-hydroxyacid dehydrogenase NAD-binding" evidence="3">
    <location>
        <begin position="102"/>
        <end position="273"/>
    </location>
</feature>
<reference evidence="5" key="1">
    <citation type="journal article" date="2022" name="ISME J.">
        <title>Genetic and phylogenetic analysis of dissimilatory iodate-reducing bacteria identifies potential niches across the world's oceans.</title>
        <authorList>
            <person name="Reyes-Umana V."/>
            <person name="Henning Z."/>
            <person name="Lee K."/>
            <person name="Barnum T.P."/>
            <person name="Coates J.D."/>
        </authorList>
    </citation>
    <scope>NUCLEOTIDE SEQUENCE [LARGE SCALE GENOMIC DNA]</scope>
    <source>
        <strain evidence="5">IR12</strain>
    </source>
</reference>
<dbReference type="InterPro" id="IPR036291">
    <property type="entry name" value="NAD(P)-bd_dom_sf"/>
</dbReference>
<evidence type="ECO:0000256" key="2">
    <source>
        <dbReference type="ARBA" id="ARBA00023027"/>
    </source>
</evidence>
<dbReference type="PROSITE" id="PS00671">
    <property type="entry name" value="D_2_HYDROXYACID_DH_3"/>
    <property type="match status" value="1"/>
</dbReference>
<keyword evidence="5" id="KW-1185">Reference proteome</keyword>
<dbReference type="PANTHER" id="PTHR43333:SF1">
    <property type="entry name" value="D-ISOMER SPECIFIC 2-HYDROXYACID DEHYDROGENASE NAD-BINDING DOMAIN-CONTAINING PROTEIN"/>
    <property type="match status" value="1"/>
</dbReference>
<protein>
    <submittedName>
        <fullName evidence="4">Glyoxylate/hydroxypyruvate reductase A</fullName>
    </submittedName>
</protein>
<name>A0A944DMY3_DENI1</name>
<dbReference type="Gene3D" id="3.40.50.720">
    <property type="entry name" value="NAD(P)-binding Rossmann-like Domain"/>
    <property type="match status" value="2"/>
</dbReference>
<dbReference type="PANTHER" id="PTHR43333">
    <property type="entry name" value="2-HACID_DH_C DOMAIN-CONTAINING PROTEIN"/>
    <property type="match status" value="1"/>
</dbReference>
<evidence type="ECO:0000313" key="4">
    <source>
        <dbReference type="EMBL" id="MBT0961594.1"/>
    </source>
</evidence>
<dbReference type="SUPFAM" id="SSF51735">
    <property type="entry name" value="NAD(P)-binding Rossmann-fold domains"/>
    <property type="match status" value="1"/>
</dbReference>
<keyword evidence="1" id="KW-0560">Oxidoreductase</keyword>
<dbReference type="EMBL" id="JAEKFT010000010">
    <property type="protein sequence ID" value="MBT0961594.1"/>
    <property type="molecule type" value="Genomic_DNA"/>
</dbReference>
<sequence>MSFLYKSEPERGAVWARLFAERMPDMDFRIWPDVGDPSAVQYLAAWEPPENLAETFPNLELVFSVGAGVDQFDFSRIPREVPVVRMIESGLVAGMVEYATLAVLAAHRDWLSYAAQQRDEVWRPIKAHTAGSRRVGVLGLGVLGQAVLAKLQGFGFRCAGWSRSAHELPTIETYAGEAGLDAFLARTDILVCLLPLTEATRGILSKALFDRLAPGAVLVNVGRGGHLVEQDLLDALDSGRLSAAILDVFDTEPLPAGHPFWRHPRIMVTPHIASMTQAESSAEAVLENLRRHRAGLPLIGQVDRSRGY</sequence>
<dbReference type="GO" id="GO:0016616">
    <property type="term" value="F:oxidoreductase activity, acting on the CH-OH group of donors, NAD or NADP as acceptor"/>
    <property type="evidence" value="ECO:0007669"/>
    <property type="project" value="UniProtKB-ARBA"/>
</dbReference>
<organism evidence="4 5">
    <name type="scientific">Denitromonas iodatirespirans</name>
    <dbReference type="NCBI Taxonomy" id="2795389"/>
    <lineage>
        <taxon>Bacteria</taxon>
        <taxon>Pseudomonadati</taxon>
        <taxon>Pseudomonadota</taxon>
        <taxon>Betaproteobacteria</taxon>
        <taxon>Rhodocyclales</taxon>
        <taxon>Zoogloeaceae</taxon>
        <taxon>Denitromonas</taxon>
    </lineage>
</organism>
<evidence type="ECO:0000256" key="1">
    <source>
        <dbReference type="ARBA" id="ARBA00023002"/>
    </source>
</evidence>
<dbReference type="Proteomes" id="UP000694660">
    <property type="component" value="Unassembled WGS sequence"/>
</dbReference>
<dbReference type="InterPro" id="IPR029753">
    <property type="entry name" value="D-isomer_DH_CS"/>
</dbReference>
<dbReference type="GO" id="GO:0051287">
    <property type="term" value="F:NAD binding"/>
    <property type="evidence" value="ECO:0007669"/>
    <property type="project" value="InterPro"/>
</dbReference>
<gene>
    <name evidence="4" type="ORF">I8J34_10475</name>
</gene>
<keyword evidence="2" id="KW-0520">NAD</keyword>